<comment type="caution">
    <text evidence="1">The sequence shown here is derived from an EMBL/GenBank/DDBJ whole genome shotgun (WGS) entry which is preliminary data.</text>
</comment>
<reference evidence="1" key="1">
    <citation type="journal article" date="2021" name="Environ. Microbiol.">
        <title>Gene family expansions and transcriptome signatures uncover fungal adaptations to wood decay.</title>
        <authorList>
            <person name="Hage H."/>
            <person name="Miyauchi S."/>
            <person name="Viragh M."/>
            <person name="Drula E."/>
            <person name="Min B."/>
            <person name="Chaduli D."/>
            <person name="Navarro D."/>
            <person name="Favel A."/>
            <person name="Norest M."/>
            <person name="Lesage-Meessen L."/>
            <person name="Balint B."/>
            <person name="Merenyi Z."/>
            <person name="de Eugenio L."/>
            <person name="Morin E."/>
            <person name="Martinez A.T."/>
            <person name="Baldrian P."/>
            <person name="Stursova M."/>
            <person name="Martinez M.J."/>
            <person name="Novotny C."/>
            <person name="Magnuson J.K."/>
            <person name="Spatafora J.W."/>
            <person name="Maurice S."/>
            <person name="Pangilinan J."/>
            <person name="Andreopoulos W."/>
            <person name="LaButti K."/>
            <person name="Hundley H."/>
            <person name="Na H."/>
            <person name="Kuo A."/>
            <person name="Barry K."/>
            <person name="Lipzen A."/>
            <person name="Henrissat B."/>
            <person name="Riley R."/>
            <person name="Ahrendt S."/>
            <person name="Nagy L.G."/>
            <person name="Grigoriev I.V."/>
            <person name="Martin F."/>
            <person name="Rosso M.N."/>
        </authorList>
    </citation>
    <scope>NUCLEOTIDE SEQUENCE</scope>
    <source>
        <strain evidence="1">CBS 384.51</strain>
    </source>
</reference>
<dbReference type="EMBL" id="MU274910">
    <property type="protein sequence ID" value="KAI0089533.1"/>
    <property type="molecule type" value="Genomic_DNA"/>
</dbReference>
<proteinExistence type="predicted"/>
<organism evidence="1 2">
    <name type="scientific">Irpex rosettiformis</name>
    <dbReference type="NCBI Taxonomy" id="378272"/>
    <lineage>
        <taxon>Eukaryota</taxon>
        <taxon>Fungi</taxon>
        <taxon>Dikarya</taxon>
        <taxon>Basidiomycota</taxon>
        <taxon>Agaricomycotina</taxon>
        <taxon>Agaricomycetes</taxon>
        <taxon>Polyporales</taxon>
        <taxon>Irpicaceae</taxon>
        <taxon>Irpex</taxon>
    </lineage>
</organism>
<protein>
    <submittedName>
        <fullName evidence="1">Uncharacterized protein</fullName>
    </submittedName>
</protein>
<evidence type="ECO:0000313" key="1">
    <source>
        <dbReference type="EMBL" id="KAI0089533.1"/>
    </source>
</evidence>
<name>A0ACB8U5A2_9APHY</name>
<gene>
    <name evidence="1" type="ORF">BDY19DRAFT_109088</name>
</gene>
<evidence type="ECO:0000313" key="2">
    <source>
        <dbReference type="Proteomes" id="UP001055072"/>
    </source>
</evidence>
<sequence length="293" mass="33972">MSFQLLTKDCFLFHFMEFGKFITEVYTLKPSSAAHEQRIHHIATLQYPELRLAYVRAMGHRSFTARRSRCGHLARNAPPPPFLRSERTQLLMIHRSYGNSSHYALLHCVPISLFTSLVENMDYSHVSASPSIIPWDSWGPRNSRCFLDKDSCIPANFGHRILRPNFRLLDFNRLEIARDLQRAGKTYPASSRDPLRHEKSFRLFRSDKAFKDLDDVSMGTNERIVRHPTVIRNDILFDKEIVTMLPYRETRLDWNDSEPLFLFGGETWVACTMSGANAVAGDQTYHLLRRHAS</sequence>
<accession>A0ACB8U5A2</accession>
<dbReference type="Proteomes" id="UP001055072">
    <property type="component" value="Unassembled WGS sequence"/>
</dbReference>
<keyword evidence="2" id="KW-1185">Reference proteome</keyword>